<dbReference type="EMBL" id="FCOE02000011">
    <property type="protein sequence ID" value="SAK71362.1"/>
    <property type="molecule type" value="Genomic_DNA"/>
</dbReference>
<accession>A0A158BMM6</accession>
<dbReference type="AlphaFoldDB" id="A0A158BMM6"/>
<feature type="coiled-coil region" evidence="1">
    <location>
        <begin position="44"/>
        <end position="106"/>
    </location>
</feature>
<reference evidence="2" key="1">
    <citation type="submission" date="2016-01" db="EMBL/GenBank/DDBJ databases">
        <authorList>
            <person name="Peeters C."/>
        </authorList>
    </citation>
    <scope>NUCLEOTIDE SEQUENCE [LARGE SCALE GENOMIC DNA]</scope>
    <source>
        <strain evidence="2">LMG 29323</strain>
    </source>
</reference>
<evidence type="ECO:0000313" key="3">
    <source>
        <dbReference type="Proteomes" id="UP000054911"/>
    </source>
</evidence>
<keyword evidence="3" id="KW-1185">Reference proteome</keyword>
<evidence type="ECO:0000313" key="2">
    <source>
        <dbReference type="EMBL" id="SAK71362.1"/>
    </source>
</evidence>
<keyword evidence="1" id="KW-0175">Coiled coil</keyword>
<organism evidence="2 3">
    <name type="scientific">Caballeronia pedi</name>
    <dbReference type="NCBI Taxonomy" id="1777141"/>
    <lineage>
        <taxon>Bacteria</taxon>
        <taxon>Pseudomonadati</taxon>
        <taxon>Pseudomonadota</taxon>
        <taxon>Betaproteobacteria</taxon>
        <taxon>Burkholderiales</taxon>
        <taxon>Burkholderiaceae</taxon>
        <taxon>Caballeronia</taxon>
    </lineage>
</organism>
<comment type="caution">
    <text evidence="2">The sequence shown here is derived from an EMBL/GenBank/DDBJ whole genome shotgun (WGS) entry which is preliminary data.</text>
</comment>
<proteinExistence type="predicted"/>
<dbReference type="STRING" id="1777141.AWB80_03812"/>
<gene>
    <name evidence="2" type="ORF">AWB80_03812</name>
</gene>
<sequence length="110" mass="12814">MPSPEWIQNGGAGAVAALAFRWIWQEVRSRRKDIQVDQSEALALKNMRDEIARLTERIDSLERKLDERDVEVEAERKLRRIAENDLDQERRRSAALEDRIAELESELAKS</sequence>
<evidence type="ECO:0000256" key="1">
    <source>
        <dbReference type="SAM" id="Coils"/>
    </source>
</evidence>
<dbReference type="Proteomes" id="UP000054911">
    <property type="component" value="Unassembled WGS sequence"/>
</dbReference>
<name>A0A158BMM6_9BURK</name>
<dbReference type="RefSeq" id="WP_143328084.1">
    <property type="nucleotide sequence ID" value="NZ_FCOE02000011.1"/>
</dbReference>
<protein>
    <submittedName>
        <fullName evidence="2">Uncharacterized protein</fullName>
    </submittedName>
</protein>